<dbReference type="AlphaFoldDB" id="A0AA87IN70"/>
<evidence type="ECO:0000256" key="3">
    <source>
        <dbReference type="RuleBase" id="RU003476"/>
    </source>
</evidence>
<evidence type="ECO:0000313" key="6">
    <source>
        <dbReference type="Proteomes" id="UP000004725"/>
    </source>
</evidence>
<proteinExistence type="inferred from homology"/>
<gene>
    <name evidence="5" type="ORF">A1A1_06552</name>
</gene>
<protein>
    <submittedName>
        <fullName evidence="5">MutT/nudix family protein</fullName>
    </submittedName>
</protein>
<dbReference type="SUPFAM" id="SSF55811">
    <property type="entry name" value="Nudix"/>
    <property type="match status" value="1"/>
</dbReference>
<reference evidence="5 6" key="1">
    <citation type="journal article" date="2012" name="J. Bacteriol.">
        <title>Genome Sequence of the Antarctic Psychrophile Bacterium Planococcus antarcticus DSM 14505.</title>
        <authorList>
            <person name="Margolles A."/>
            <person name="Gueimonde M."/>
            <person name="Sanchez B."/>
        </authorList>
    </citation>
    <scope>NUCLEOTIDE SEQUENCE [LARGE SCALE GENOMIC DNA]</scope>
    <source>
        <strain evidence="5 6">DSM 14505</strain>
    </source>
</reference>
<evidence type="ECO:0000313" key="5">
    <source>
        <dbReference type="EMBL" id="EIM07237.1"/>
    </source>
</evidence>
<accession>A0AA87IN70</accession>
<dbReference type="InterPro" id="IPR020476">
    <property type="entry name" value="Nudix_hydrolase"/>
</dbReference>
<dbReference type="PANTHER" id="PTHR43046">
    <property type="entry name" value="GDP-MANNOSE MANNOSYL HYDROLASE"/>
    <property type="match status" value="1"/>
</dbReference>
<comment type="cofactor">
    <cofactor evidence="1">
        <name>Mg(2+)</name>
        <dbReference type="ChEBI" id="CHEBI:18420"/>
    </cofactor>
</comment>
<dbReference type="PANTHER" id="PTHR43046:SF2">
    <property type="entry name" value="8-OXO-DGTP DIPHOSPHATASE-RELATED"/>
    <property type="match status" value="1"/>
</dbReference>
<dbReference type="PROSITE" id="PS00893">
    <property type="entry name" value="NUDIX_BOX"/>
    <property type="match status" value="1"/>
</dbReference>
<dbReference type="EMBL" id="AJYB01000018">
    <property type="protein sequence ID" value="EIM07237.1"/>
    <property type="molecule type" value="Genomic_DNA"/>
</dbReference>
<dbReference type="InterPro" id="IPR020084">
    <property type="entry name" value="NUDIX_hydrolase_CS"/>
</dbReference>
<dbReference type="InterPro" id="IPR015797">
    <property type="entry name" value="NUDIX_hydrolase-like_dom_sf"/>
</dbReference>
<sequence>MEMSNWKGAAGVCVNQNNEVLLVLQGVPGEDKKWTVPAGGVEEGETAEQCCSREFFEETGLTVRVLEKLNTRTGEYEDSAVSFEITYFKVEVIGGEIALREGDEWIADVAWKSISELGELEMAYPDDAALIESLTVH</sequence>
<feature type="domain" description="Nudix hydrolase" evidence="4">
    <location>
        <begin position="5"/>
        <end position="134"/>
    </location>
</feature>
<dbReference type="CDD" id="cd02883">
    <property type="entry name" value="NUDIX_Hydrolase"/>
    <property type="match status" value="1"/>
</dbReference>
<dbReference type="Proteomes" id="UP000004725">
    <property type="component" value="Unassembled WGS sequence"/>
</dbReference>
<dbReference type="PROSITE" id="PS51462">
    <property type="entry name" value="NUDIX"/>
    <property type="match status" value="1"/>
</dbReference>
<evidence type="ECO:0000256" key="1">
    <source>
        <dbReference type="ARBA" id="ARBA00001946"/>
    </source>
</evidence>
<dbReference type="PRINTS" id="PR00502">
    <property type="entry name" value="NUDIXFAMILY"/>
</dbReference>
<name>A0AA87IN70_9BACL</name>
<dbReference type="Gene3D" id="3.90.79.10">
    <property type="entry name" value="Nucleoside Triphosphate Pyrophosphohydrolase"/>
    <property type="match status" value="1"/>
</dbReference>
<dbReference type="InterPro" id="IPR000086">
    <property type="entry name" value="NUDIX_hydrolase_dom"/>
</dbReference>
<comment type="caution">
    <text evidence="5">The sequence shown here is derived from an EMBL/GenBank/DDBJ whole genome shotgun (WGS) entry which is preliminary data.</text>
</comment>
<comment type="similarity">
    <text evidence="3">Belongs to the Nudix hydrolase family.</text>
</comment>
<dbReference type="RefSeq" id="WP_006829316.1">
    <property type="nucleotide sequence ID" value="NZ_AJYB01000018.1"/>
</dbReference>
<dbReference type="Pfam" id="PF00293">
    <property type="entry name" value="NUDIX"/>
    <property type="match status" value="1"/>
</dbReference>
<evidence type="ECO:0000259" key="4">
    <source>
        <dbReference type="PROSITE" id="PS51462"/>
    </source>
</evidence>
<keyword evidence="2 3" id="KW-0378">Hydrolase</keyword>
<dbReference type="GO" id="GO:0016787">
    <property type="term" value="F:hydrolase activity"/>
    <property type="evidence" value="ECO:0007669"/>
    <property type="project" value="UniProtKB-KW"/>
</dbReference>
<organism evidence="5 6">
    <name type="scientific">Planococcus antarcticus DSM 14505</name>
    <dbReference type="NCBI Taxonomy" id="1185653"/>
    <lineage>
        <taxon>Bacteria</taxon>
        <taxon>Bacillati</taxon>
        <taxon>Bacillota</taxon>
        <taxon>Bacilli</taxon>
        <taxon>Bacillales</taxon>
        <taxon>Caryophanaceae</taxon>
        <taxon>Planococcus</taxon>
    </lineage>
</organism>
<evidence type="ECO:0000256" key="2">
    <source>
        <dbReference type="ARBA" id="ARBA00022801"/>
    </source>
</evidence>